<dbReference type="Proteomes" id="UP000247555">
    <property type="component" value="Unassembled WGS sequence"/>
</dbReference>
<dbReference type="AlphaFoldDB" id="A0A318KSL0"/>
<protein>
    <submittedName>
        <fullName evidence="1">Uncharacterized protein</fullName>
    </submittedName>
</protein>
<dbReference type="RefSeq" id="WP_110390124.1">
    <property type="nucleotide sequence ID" value="NZ_JAKLKZ010000006.1"/>
</dbReference>
<name>A0A318KSL0_9NEIS</name>
<reference evidence="1 2" key="1">
    <citation type="submission" date="2018-05" db="EMBL/GenBank/DDBJ databases">
        <title>Genomic Encyclopedia of Type Strains, Phase IV (KMG-IV): sequencing the most valuable type-strain genomes for metagenomic binning, comparative biology and taxonomic classification.</title>
        <authorList>
            <person name="Goeker M."/>
        </authorList>
    </citation>
    <scope>NUCLEOTIDE SEQUENCE [LARGE SCALE GENOMIC DNA]</scope>
    <source>
        <strain evidence="1 2">DSM 29661</strain>
    </source>
</reference>
<proteinExistence type="predicted"/>
<dbReference type="EMBL" id="QJKI01000005">
    <property type="protein sequence ID" value="PXX79818.1"/>
    <property type="molecule type" value="Genomic_DNA"/>
</dbReference>
<comment type="caution">
    <text evidence="1">The sequence shown here is derived from an EMBL/GenBank/DDBJ whole genome shotgun (WGS) entry which is preliminary data.</text>
</comment>
<gene>
    <name evidence="1" type="ORF">DFR34_10516</name>
</gene>
<accession>A0A318KSL0</accession>
<sequence>MTPYSLRRSADYPAGNILLDTRFADKTVPLLLSHQPDALVAANLLPASDTVRLTHLNNLFSVTRDLGTTLGAVRAGETLLIVCTNARIYHAALKWLNVREDSANDPQHSPAP</sequence>
<evidence type="ECO:0000313" key="1">
    <source>
        <dbReference type="EMBL" id="PXX79818.1"/>
    </source>
</evidence>
<evidence type="ECO:0000313" key="2">
    <source>
        <dbReference type="Proteomes" id="UP000247555"/>
    </source>
</evidence>
<keyword evidence="2" id="KW-1185">Reference proteome</keyword>
<organism evidence="1 2">
    <name type="scientific">Rivihabitans pingtungensis</name>
    <dbReference type="NCBI Taxonomy" id="1054498"/>
    <lineage>
        <taxon>Bacteria</taxon>
        <taxon>Pseudomonadati</taxon>
        <taxon>Pseudomonadota</taxon>
        <taxon>Betaproteobacteria</taxon>
        <taxon>Neisseriales</taxon>
        <taxon>Aquaspirillaceae</taxon>
        <taxon>Rivihabitans</taxon>
    </lineage>
</organism>